<protein>
    <submittedName>
        <fullName evidence="1">Uncharacterized protein</fullName>
    </submittedName>
</protein>
<proteinExistence type="predicted"/>
<dbReference type="Proteomes" id="UP000299102">
    <property type="component" value="Unassembled WGS sequence"/>
</dbReference>
<reference evidence="1 2" key="1">
    <citation type="journal article" date="2019" name="Commun. Biol.">
        <title>The bagworm genome reveals a unique fibroin gene that provides high tensile strength.</title>
        <authorList>
            <person name="Kono N."/>
            <person name="Nakamura H."/>
            <person name="Ohtoshi R."/>
            <person name="Tomita M."/>
            <person name="Numata K."/>
            <person name="Arakawa K."/>
        </authorList>
    </citation>
    <scope>NUCLEOTIDE SEQUENCE [LARGE SCALE GENOMIC DNA]</scope>
</reference>
<sequence>MGSDDHQHSPSPLSPLVIKIVRLSVSSPLAAGMRGGPGEPSAVAQWGRDRRTFRIGCNIRTKPSLIIKLHERFTKLAVAGNKLFAK</sequence>
<gene>
    <name evidence="1" type="ORF">EVAR_88319_1</name>
</gene>
<keyword evidence="2" id="KW-1185">Reference proteome</keyword>
<accession>A0A4C1VN91</accession>
<dbReference type="EMBL" id="BGZK01000371">
    <property type="protein sequence ID" value="GBP39817.1"/>
    <property type="molecule type" value="Genomic_DNA"/>
</dbReference>
<dbReference type="AlphaFoldDB" id="A0A4C1VN91"/>
<comment type="caution">
    <text evidence="1">The sequence shown here is derived from an EMBL/GenBank/DDBJ whole genome shotgun (WGS) entry which is preliminary data.</text>
</comment>
<evidence type="ECO:0000313" key="2">
    <source>
        <dbReference type="Proteomes" id="UP000299102"/>
    </source>
</evidence>
<name>A0A4C1VN91_EUMVA</name>
<evidence type="ECO:0000313" key="1">
    <source>
        <dbReference type="EMBL" id="GBP39817.1"/>
    </source>
</evidence>
<organism evidence="1 2">
    <name type="scientific">Eumeta variegata</name>
    <name type="common">Bagworm moth</name>
    <name type="synonym">Eumeta japonica</name>
    <dbReference type="NCBI Taxonomy" id="151549"/>
    <lineage>
        <taxon>Eukaryota</taxon>
        <taxon>Metazoa</taxon>
        <taxon>Ecdysozoa</taxon>
        <taxon>Arthropoda</taxon>
        <taxon>Hexapoda</taxon>
        <taxon>Insecta</taxon>
        <taxon>Pterygota</taxon>
        <taxon>Neoptera</taxon>
        <taxon>Endopterygota</taxon>
        <taxon>Lepidoptera</taxon>
        <taxon>Glossata</taxon>
        <taxon>Ditrysia</taxon>
        <taxon>Tineoidea</taxon>
        <taxon>Psychidae</taxon>
        <taxon>Oiketicinae</taxon>
        <taxon>Eumeta</taxon>
    </lineage>
</organism>